<keyword evidence="2 3" id="KW-0802">TPR repeat</keyword>
<dbReference type="PANTHER" id="PTHR45586">
    <property type="entry name" value="TPR REPEAT-CONTAINING PROTEIN PA4667"/>
    <property type="match status" value="1"/>
</dbReference>
<reference evidence="4 5" key="1">
    <citation type="submission" date="2021-06" db="EMBL/GenBank/DDBJ databases">
        <authorList>
            <person name="Lee D.H."/>
        </authorList>
    </citation>
    <scope>NUCLEOTIDE SEQUENCE [LARGE SCALE GENOMIC DNA]</scope>
    <source>
        <strain evidence="4 5">MMS21-HV4-11</strain>
    </source>
</reference>
<dbReference type="SMART" id="SM00028">
    <property type="entry name" value="TPR"/>
    <property type="match status" value="6"/>
</dbReference>
<dbReference type="Proteomes" id="UP000727907">
    <property type="component" value="Unassembled WGS sequence"/>
</dbReference>
<dbReference type="PROSITE" id="PS50005">
    <property type="entry name" value="TPR"/>
    <property type="match status" value="2"/>
</dbReference>
<feature type="repeat" description="TPR" evidence="3">
    <location>
        <begin position="187"/>
        <end position="220"/>
    </location>
</feature>
<dbReference type="Pfam" id="PF13432">
    <property type="entry name" value="TPR_16"/>
    <property type="match status" value="1"/>
</dbReference>
<proteinExistence type="predicted"/>
<dbReference type="RefSeq" id="WP_216962757.1">
    <property type="nucleotide sequence ID" value="NZ_JAHOPB010000001.1"/>
</dbReference>
<evidence type="ECO:0000256" key="3">
    <source>
        <dbReference type="PROSITE-ProRule" id="PRU00339"/>
    </source>
</evidence>
<dbReference type="InterPro" id="IPR019734">
    <property type="entry name" value="TPR_rpt"/>
</dbReference>
<evidence type="ECO:0000256" key="2">
    <source>
        <dbReference type="ARBA" id="ARBA00022803"/>
    </source>
</evidence>
<dbReference type="InterPro" id="IPR051012">
    <property type="entry name" value="CellSynth/LPSAsmb/PSIAsmb"/>
</dbReference>
<evidence type="ECO:0000256" key="1">
    <source>
        <dbReference type="ARBA" id="ARBA00022737"/>
    </source>
</evidence>
<evidence type="ECO:0000313" key="4">
    <source>
        <dbReference type="EMBL" id="MBU8875471.1"/>
    </source>
</evidence>
<dbReference type="EMBL" id="JAHOPB010000001">
    <property type="protein sequence ID" value="MBU8875471.1"/>
    <property type="molecule type" value="Genomic_DNA"/>
</dbReference>
<sequence length="1347" mass="148140">MTNSDHSIEQWQRRISAEPLSVPAWLGFAIASLREGKLRDGLIGFRVAAQYGRLDPGLAREVAAEAARLGLWSIVTEALEQADPADVSLGLLAGEAQYRAGSAGRAKQIAERLLEQAPASAALLLAQSERRAGRAAAAESLLLDLLQKHPMEGPIRAALVECLVERGNTDQAQRLLDQAHELGLRDAAFLALRGRIAEHLKGHATAAEMFREALALDPYHVDALLWLARLNLRNLANPGEAATLIRRLLLVAPTHSVAMVLFADIGEATGALGEAVDRLTEFYTAFPADHRIGLRLVKLLVTVGEGARATEVAAGLLAQNARGRAFVVDLAVARASTGDWARAIDDLHQEFRGAGTVDLVRILTRVFQVLPDTAAETVFANAVVARWQTPDVALQMLTRARNAGQPERALVWAEALVRSNPEGLPATVMEAIAPVAQANGRLQLVDDWIAKAQREHPLAALKHEIGQAFERRDFSRARDLLSRVVKELPSDIDARIRLVRALFQSGHLAEAEKAAENARRQVPDAPDIGRMKFELALLRGDPDQAIAMAAQFGPLSTARFASEADLLTLAIGEMLRRGDLAAASGLVATLASATERLILLPRRQPIVFEYLRMIGRLGSTADMEALARRAIGEGYNQARILDALAEHLQSSGDLKSALAVTAEALEHGADAFERRRRYAQLLVRFSRWDEALDLTHQLLLERPNVVALMQLRSQVLAGVDRVDEAEALLRLAVFQSRGRIDILHELAAFLRGRRRLEMEISSLRMHVQRFPNDLPAKLQLAICQYHNGELAEADRTLAAMMSGSRYDITVLEFHVTVRYLRMDYGGALDLVAVLDAPRVSVPATTRRISALYRQIFDYSGSARPLRRAFHAGVTDVSVLVGLLEYATEWEDPAEALASSMRVIDHHPHEPRGYFYRGLVLHQAGEIEAARVALKTALFVRHSDPTALMQLGHIEEELGNFEGALAWYDRSVKASTDAGRSPSARTLWHRFLVLMIMGRPAEAAEAHRLQCELYEDVFPRHLKVWHGEALDGKSLAIAVRGGPGDELRLAAMCLQRLLDAGIRDCTFACDPRLYTLLRRSYPEIDFVPTFSGHRQLRRDDGGKSPTLDRVWPGVAPRVVEMAMPFERMAGQDFVCHSDRLFHETYVEAVLRQGQPLRHRFAVPDPARVQEMRAHLAKLGPKPKVGLCWRGSFINRYRKRGYFSIDEIASILAVKDVTFVDLQVNQSVEEAAALQAAGVHAIPGLNLYDDFEGVAALVSELDLVLTPGVTIRDIASAVNVPVWSFTVIPGASDVWRKSAQRRDSWFPSIVHYDLLSLGTRENVIASVAADLRDLAGKGASAGSAPQAAE</sequence>
<evidence type="ECO:0000313" key="5">
    <source>
        <dbReference type="Proteomes" id="UP000727907"/>
    </source>
</evidence>
<feature type="repeat" description="TPR" evidence="3">
    <location>
        <begin position="944"/>
        <end position="977"/>
    </location>
</feature>
<dbReference type="PANTHER" id="PTHR45586:SF1">
    <property type="entry name" value="LIPOPOLYSACCHARIDE ASSEMBLY PROTEIN B"/>
    <property type="match status" value="1"/>
</dbReference>
<accession>A0ABS6ILK2</accession>
<keyword evidence="5" id="KW-1185">Reference proteome</keyword>
<keyword evidence="1" id="KW-0677">Repeat</keyword>
<dbReference type="Pfam" id="PF14559">
    <property type="entry name" value="TPR_19"/>
    <property type="match status" value="2"/>
</dbReference>
<organism evidence="4 5">
    <name type="scientific">Reyranella humidisoli</name>
    <dbReference type="NCBI Taxonomy" id="2849149"/>
    <lineage>
        <taxon>Bacteria</taxon>
        <taxon>Pseudomonadati</taxon>
        <taxon>Pseudomonadota</taxon>
        <taxon>Alphaproteobacteria</taxon>
        <taxon>Hyphomicrobiales</taxon>
        <taxon>Reyranellaceae</taxon>
        <taxon>Reyranella</taxon>
    </lineage>
</organism>
<protein>
    <submittedName>
        <fullName evidence="4">Tetratricopeptide repeat protein</fullName>
    </submittedName>
</protein>
<name>A0ABS6ILK2_9HYPH</name>
<gene>
    <name evidence="4" type="ORF">KQ910_16975</name>
</gene>
<comment type="caution">
    <text evidence="4">The sequence shown here is derived from an EMBL/GenBank/DDBJ whole genome shotgun (WGS) entry which is preliminary data.</text>
</comment>